<evidence type="ECO:0000256" key="1">
    <source>
        <dbReference type="SAM" id="SignalP"/>
    </source>
</evidence>
<dbReference type="Proteomes" id="UP000564677">
    <property type="component" value="Unassembled WGS sequence"/>
</dbReference>
<protein>
    <recommendedName>
        <fullName evidence="4">DUF3617 domain-containing protein</fullName>
    </recommendedName>
</protein>
<evidence type="ECO:0000313" key="2">
    <source>
        <dbReference type="EMBL" id="NIJ67415.1"/>
    </source>
</evidence>
<name>A0A7X5V3T8_9SPHN</name>
<dbReference type="RefSeq" id="WP_167301522.1">
    <property type="nucleotide sequence ID" value="NZ_JAASQV010000007.1"/>
</dbReference>
<dbReference type="AlphaFoldDB" id="A0A7X5V3T8"/>
<keyword evidence="1" id="KW-0732">Signal</keyword>
<dbReference type="EMBL" id="JAASQV010000007">
    <property type="protein sequence ID" value="NIJ67415.1"/>
    <property type="molecule type" value="Genomic_DNA"/>
</dbReference>
<keyword evidence="3" id="KW-1185">Reference proteome</keyword>
<evidence type="ECO:0000313" key="3">
    <source>
        <dbReference type="Proteomes" id="UP000564677"/>
    </source>
</evidence>
<evidence type="ECO:0008006" key="4">
    <source>
        <dbReference type="Google" id="ProtNLM"/>
    </source>
</evidence>
<sequence>MKRFIMLLPLVLAACNSGPKVTAENASVEEVSNKVAAAQGSGSFISPGHWDGKVTITNLDMPGMDKMPPEMAKTMKDKMMKGQEFASCVTEADVKSPKAGMFGGDKSCRYDHFTMAGGTIDAKMTCETAGQKRDMTIKGTYSPDSYHTEVTSSGGQAGTMAMTIDAKRAGACTGKEKS</sequence>
<dbReference type="Pfam" id="PF12276">
    <property type="entry name" value="DUF3617"/>
    <property type="match status" value="1"/>
</dbReference>
<feature type="chain" id="PRO_5031550015" description="DUF3617 domain-containing protein" evidence="1">
    <location>
        <begin position="23"/>
        <end position="178"/>
    </location>
</feature>
<gene>
    <name evidence="2" type="ORF">FHR20_004399</name>
</gene>
<organism evidence="2 3">
    <name type="scientific">Sphingomonas leidyi</name>
    <dbReference type="NCBI Taxonomy" id="68569"/>
    <lineage>
        <taxon>Bacteria</taxon>
        <taxon>Pseudomonadati</taxon>
        <taxon>Pseudomonadota</taxon>
        <taxon>Alphaproteobacteria</taxon>
        <taxon>Sphingomonadales</taxon>
        <taxon>Sphingomonadaceae</taxon>
        <taxon>Sphingomonas</taxon>
    </lineage>
</organism>
<comment type="caution">
    <text evidence="2">The sequence shown here is derived from an EMBL/GenBank/DDBJ whole genome shotgun (WGS) entry which is preliminary data.</text>
</comment>
<dbReference type="PROSITE" id="PS51257">
    <property type="entry name" value="PROKAR_LIPOPROTEIN"/>
    <property type="match status" value="1"/>
</dbReference>
<reference evidence="2 3" key="1">
    <citation type="submission" date="2020-03" db="EMBL/GenBank/DDBJ databases">
        <title>Genomic Encyclopedia of Type Strains, Phase IV (KMG-IV): sequencing the most valuable type-strain genomes for metagenomic binning, comparative biology and taxonomic classification.</title>
        <authorList>
            <person name="Goeker M."/>
        </authorList>
    </citation>
    <scope>NUCLEOTIDE SEQUENCE [LARGE SCALE GENOMIC DNA]</scope>
    <source>
        <strain evidence="2 3">DSM 4733</strain>
    </source>
</reference>
<dbReference type="InterPro" id="IPR022061">
    <property type="entry name" value="DUF3617"/>
</dbReference>
<feature type="signal peptide" evidence="1">
    <location>
        <begin position="1"/>
        <end position="22"/>
    </location>
</feature>
<accession>A0A7X5V3T8</accession>
<proteinExistence type="predicted"/>